<dbReference type="SUPFAM" id="SSF46955">
    <property type="entry name" value="Putative DNA-binding domain"/>
    <property type="match status" value="1"/>
</dbReference>
<dbReference type="Proteomes" id="UP000641588">
    <property type="component" value="Unassembled WGS sequence"/>
</dbReference>
<feature type="domain" description="Helix-turn-helix" evidence="1">
    <location>
        <begin position="40"/>
        <end position="85"/>
    </location>
</feature>
<evidence type="ECO:0000259" key="1">
    <source>
        <dbReference type="Pfam" id="PF12728"/>
    </source>
</evidence>
<name>A0A972GXW6_9BACL</name>
<evidence type="ECO:0000313" key="3">
    <source>
        <dbReference type="Proteomes" id="UP000641588"/>
    </source>
</evidence>
<protein>
    <submittedName>
        <fullName evidence="2">Helix-turn-helix domain-containing protein</fullName>
    </submittedName>
</protein>
<dbReference type="InterPro" id="IPR041657">
    <property type="entry name" value="HTH_17"/>
</dbReference>
<organism evidence="2 3">
    <name type="scientific">Paenibacillus foliorum</name>
    <dbReference type="NCBI Taxonomy" id="2654974"/>
    <lineage>
        <taxon>Bacteria</taxon>
        <taxon>Bacillati</taxon>
        <taxon>Bacillota</taxon>
        <taxon>Bacilli</taxon>
        <taxon>Bacillales</taxon>
        <taxon>Paenibacillaceae</taxon>
        <taxon>Paenibacillus</taxon>
    </lineage>
</organism>
<dbReference type="InterPro" id="IPR010093">
    <property type="entry name" value="SinI_DNA-bd"/>
</dbReference>
<dbReference type="EMBL" id="WHOD01000066">
    <property type="protein sequence ID" value="NOU94905.1"/>
    <property type="molecule type" value="Genomic_DNA"/>
</dbReference>
<dbReference type="NCBIfam" id="TIGR01764">
    <property type="entry name" value="excise"/>
    <property type="match status" value="1"/>
</dbReference>
<keyword evidence="3" id="KW-1185">Reference proteome</keyword>
<dbReference type="Pfam" id="PF12728">
    <property type="entry name" value="HTH_17"/>
    <property type="match status" value="1"/>
</dbReference>
<accession>A0A972GXW6</accession>
<sequence length="93" mass="10813">MEEKLLVGVEKATFQSQATADSRDENLTFPKDDIQVKAVFSVSELSDYLGVSTDCIYTMVRENQIPFVRIRRRILFYRDSINSWIHTPPKKTK</sequence>
<evidence type="ECO:0000313" key="2">
    <source>
        <dbReference type="EMBL" id="NOU94905.1"/>
    </source>
</evidence>
<dbReference type="AlphaFoldDB" id="A0A972GXW6"/>
<proteinExistence type="predicted"/>
<dbReference type="GO" id="GO:0003677">
    <property type="term" value="F:DNA binding"/>
    <property type="evidence" value="ECO:0007669"/>
    <property type="project" value="InterPro"/>
</dbReference>
<comment type="caution">
    <text evidence="2">The sequence shown here is derived from an EMBL/GenBank/DDBJ whole genome shotgun (WGS) entry which is preliminary data.</text>
</comment>
<reference evidence="2" key="1">
    <citation type="submission" date="2019-10" db="EMBL/GenBank/DDBJ databases">
        <title>Description of Paenibacillus glebae sp. nov.</title>
        <authorList>
            <person name="Carlier A."/>
            <person name="Qi S."/>
        </authorList>
    </citation>
    <scope>NUCLEOTIDE SEQUENCE</scope>
    <source>
        <strain evidence="2">LMG 31456</strain>
    </source>
</reference>
<gene>
    <name evidence="2" type="ORF">GC093_16995</name>
</gene>
<dbReference type="InterPro" id="IPR009061">
    <property type="entry name" value="DNA-bd_dom_put_sf"/>
</dbReference>